<dbReference type="EMBL" id="JAEKPD010000005">
    <property type="protein sequence ID" value="MBJ3762171.1"/>
    <property type="molecule type" value="Genomic_DNA"/>
</dbReference>
<dbReference type="CDD" id="cd00739">
    <property type="entry name" value="DHPS"/>
    <property type="match status" value="1"/>
</dbReference>
<evidence type="ECO:0000259" key="13">
    <source>
        <dbReference type="PROSITE" id="PS50972"/>
    </source>
</evidence>
<dbReference type="AlphaFoldDB" id="A0A934IAQ2"/>
<dbReference type="InterPro" id="IPR006390">
    <property type="entry name" value="DHP_synth_dom"/>
</dbReference>
<comment type="catalytic activity">
    <reaction evidence="1">
        <text>(7,8-dihydropterin-6-yl)methyl diphosphate + 4-aminobenzoate = 7,8-dihydropteroate + diphosphate</text>
        <dbReference type="Rhea" id="RHEA:19949"/>
        <dbReference type="ChEBI" id="CHEBI:17836"/>
        <dbReference type="ChEBI" id="CHEBI:17839"/>
        <dbReference type="ChEBI" id="CHEBI:33019"/>
        <dbReference type="ChEBI" id="CHEBI:72950"/>
        <dbReference type="EC" id="2.5.1.15"/>
    </reaction>
</comment>
<dbReference type="PANTHER" id="PTHR20941">
    <property type="entry name" value="FOLATE SYNTHESIS PROTEINS"/>
    <property type="match status" value="1"/>
</dbReference>
<evidence type="ECO:0000313" key="14">
    <source>
        <dbReference type="EMBL" id="MBJ3762171.1"/>
    </source>
</evidence>
<dbReference type="InterPro" id="IPR045031">
    <property type="entry name" value="DHP_synth-like"/>
</dbReference>
<dbReference type="GO" id="GO:0046872">
    <property type="term" value="F:metal ion binding"/>
    <property type="evidence" value="ECO:0007669"/>
    <property type="project" value="UniProtKB-KW"/>
</dbReference>
<dbReference type="PANTHER" id="PTHR20941:SF1">
    <property type="entry name" value="FOLIC ACID SYNTHESIS PROTEIN FOL1"/>
    <property type="match status" value="1"/>
</dbReference>
<dbReference type="NCBIfam" id="TIGR01496">
    <property type="entry name" value="DHPS"/>
    <property type="match status" value="1"/>
</dbReference>
<comment type="pathway">
    <text evidence="3 12">Cofactor biosynthesis; tetrahydrofolate biosynthesis; 7,8-dihydrofolate from 2-amino-4-hydroxy-6-hydroxymethyl-7,8-dihydropteridine diphosphate and 4-aminobenzoate: step 1/2.</text>
</comment>
<comment type="caution">
    <text evidence="14">The sequence shown here is derived from an EMBL/GenBank/DDBJ whole genome shotgun (WGS) entry which is preliminary data.</text>
</comment>
<evidence type="ECO:0000256" key="3">
    <source>
        <dbReference type="ARBA" id="ARBA00004763"/>
    </source>
</evidence>
<evidence type="ECO:0000256" key="10">
    <source>
        <dbReference type="ARBA" id="ARBA00022909"/>
    </source>
</evidence>
<keyword evidence="7 12" id="KW-0808">Transferase</keyword>
<dbReference type="Gene3D" id="3.20.20.20">
    <property type="entry name" value="Dihydropteroate synthase-like"/>
    <property type="match status" value="1"/>
</dbReference>
<dbReference type="GO" id="GO:0005829">
    <property type="term" value="C:cytosol"/>
    <property type="evidence" value="ECO:0007669"/>
    <property type="project" value="TreeGrafter"/>
</dbReference>
<keyword evidence="15" id="KW-1185">Reference proteome</keyword>
<evidence type="ECO:0000256" key="2">
    <source>
        <dbReference type="ARBA" id="ARBA00001946"/>
    </source>
</evidence>
<feature type="domain" description="Pterin-binding" evidence="13">
    <location>
        <begin position="71"/>
        <end position="325"/>
    </location>
</feature>
<evidence type="ECO:0000256" key="12">
    <source>
        <dbReference type="RuleBase" id="RU361205"/>
    </source>
</evidence>
<dbReference type="FunFam" id="3.20.20.20:FF:000006">
    <property type="entry name" value="Dihydropteroate synthase"/>
    <property type="match status" value="1"/>
</dbReference>
<dbReference type="InterPro" id="IPR011005">
    <property type="entry name" value="Dihydropteroate_synth-like_sf"/>
</dbReference>
<evidence type="ECO:0000256" key="1">
    <source>
        <dbReference type="ARBA" id="ARBA00000012"/>
    </source>
</evidence>
<evidence type="ECO:0000256" key="11">
    <source>
        <dbReference type="ARBA" id="ARBA00030193"/>
    </source>
</evidence>
<evidence type="ECO:0000313" key="15">
    <source>
        <dbReference type="Proteomes" id="UP000642488"/>
    </source>
</evidence>
<evidence type="ECO:0000256" key="8">
    <source>
        <dbReference type="ARBA" id="ARBA00022723"/>
    </source>
</evidence>
<evidence type="ECO:0000256" key="4">
    <source>
        <dbReference type="ARBA" id="ARBA00009503"/>
    </source>
</evidence>
<dbReference type="PROSITE" id="PS50972">
    <property type="entry name" value="PTERIN_BINDING"/>
    <property type="match status" value="1"/>
</dbReference>
<evidence type="ECO:0000256" key="7">
    <source>
        <dbReference type="ARBA" id="ARBA00022679"/>
    </source>
</evidence>
<keyword evidence="10 12" id="KW-0289">Folate biosynthesis</keyword>
<evidence type="ECO:0000256" key="5">
    <source>
        <dbReference type="ARBA" id="ARBA00012458"/>
    </source>
</evidence>
<dbReference type="Pfam" id="PF00809">
    <property type="entry name" value="Pterin_bind"/>
    <property type="match status" value="1"/>
</dbReference>
<name>A0A934IAQ2_9RHOB</name>
<dbReference type="EC" id="2.5.1.15" evidence="5 12"/>
<dbReference type="GO" id="GO:0004156">
    <property type="term" value="F:dihydropteroate synthase activity"/>
    <property type="evidence" value="ECO:0007669"/>
    <property type="project" value="UniProtKB-EC"/>
</dbReference>
<comment type="function">
    <text evidence="12">Catalyzes the condensation of para-aminobenzoate (pABA) with 6-hydroxymethyl-7,8-dihydropterin diphosphate (DHPt-PP) to form 7,8-dihydropteroate (H2Pte), the immediate precursor of folate derivatives.</text>
</comment>
<gene>
    <name evidence="14" type="primary">folP</name>
    <name evidence="14" type="ORF">ILP92_05370</name>
</gene>
<proteinExistence type="inferred from homology"/>
<protein>
    <recommendedName>
        <fullName evidence="6 12">Dihydropteroate synthase</fullName>
        <shortName evidence="12">DHPS</shortName>
        <ecNumber evidence="5 12">2.5.1.15</ecNumber>
    </recommendedName>
    <alternativeName>
        <fullName evidence="11 12">Dihydropteroate pyrophosphorylase</fullName>
    </alternativeName>
</protein>
<keyword evidence="8 12" id="KW-0479">Metal-binding</keyword>
<comment type="similarity">
    <text evidence="4 12">Belongs to the DHPS family.</text>
</comment>
<comment type="cofactor">
    <cofactor evidence="2 12">
        <name>Mg(2+)</name>
        <dbReference type="ChEBI" id="CHEBI:18420"/>
    </cofactor>
</comment>
<dbReference type="PROSITE" id="PS00792">
    <property type="entry name" value="DHPS_1"/>
    <property type="match status" value="1"/>
</dbReference>
<evidence type="ECO:0000256" key="6">
    <source>
        <dbReference type="ARBA" id="ARBA00016919"/>
    </source>
</evidence>
<evidence type="ECO:0000256" key="9">
    <source>
        <dbReference type="ARBA" id="ARBA00022842"/>
    </source>
</evidence>
<dbReference type="RefSeq" id="WP_198915349.1">
    <property type="nucleotide sequence ID" value="NZ_JAEKPD010000005.1"/>
</dbReference>
<dbReference type="Proteomes" id="UP000642488">
    <property type="component" value="Unassembled WGS sequence"/>
</dbReference>
<dbReference type="GO" id="GO:0046656">
    <property type="term" value="P:folic acid biosynthetic process"/>
    <property type="evidence" value="ECO:0007669"/>
    <property type="project" value="UniProtKB-KW"/>
</dbReference>
<sequence length="335" mass="35340">MSYYRPLAQTGPWRPEGAVPLAGGWTWFTHALRLDRKAAPHVVAVDDMPLDTLNRLSRPRADVAGLSMDAPRLMAILNATPDSFSDGGRFDSPDAAARAARALIAAGADILDVGGESTRPGADEVDADAEIARVLPAIRAARADWDGAISIDTRKASVARAAIGAGATMLNDVSALGFDPDMAPTAADSGLPICLMHAQGAPETMQDAPHYDDVVLDVFDALAERIARAEAAGIRRDRIVVDPGIGFGKTLQHNLALIRNLALFHDLGCPILLGASRKRFIGTLSDTDDARARMPGSIAVALAGIAQGVQISRVHDIAPTRQALTLWQASTEVDP</sequence>
<dbReference type="GO" id="GO:0046654">
    <property type="term" value="P:tetrahydrofolate biosynthetic process"/>
    <property type="evidence" value="ECO:0007669"/>
    <property type="project" value="TreeGrafter"/>
</dbReference>
<accession>A0A934IAQ2</accession>
<organism evidence="14 15">
    <name type="scientific">Palleronia pontilimi</name>
    <dbReference type="NCBI Taxonomy" id="1964209"/>
    <lineage>
        <taxon>Bacteria</taxon>
        <taxon>Pseudomonadati</taxon>
        <taxon>Pseudomonadota</taxon>
        <taxon>Alphaproteobacteria</taxon>
        <taxon>Rhodobacterales</taxon>
        <taxon>Roseobacteraceae</taxon>
        <taxon>Palleronia</taxon>
    </lineage>
</organism>
<dbReference type="PROSITE" id="PS00793">
    <property type="entry name" value="DHPS_2"/>
    <property type="match status" value="1"/>
</dbReference>
<dbReference type="InterPro" id="IPR000489">
    <property type="entry name" value="Pterin-binding_dom"/>
</dbReference>
<reference evidence="14" key="1">
    <citation type="submission" date="2020-12" db="EMBL/GenBank/DDBJ databases">
        <title>Bacterial taxonomy.</title>
        <authorList>
            <person name="Pan X."/>
        </authorList>
    </citation>
    <scope>NUCLEOTIDE SEQUENCE</scope>
    <source>
        <strain evidence="14">KCTC 52957</strain>
    </source>
</reference>
<dbReference type="SUPFAM" id="SSF51717">
    <property type="entry name" value="Dihydropteroate synthetase-like"/>
    <property type="match status" value="1"/>
</dbReference>
<keyword evidence="9 12" id="KW-0460">Magnesium</keyword>